<name>A0ABS3JLB2_9BACT</name>
<comment type="caution">
    <text evidence="1">The sequence shown here is derived from an EMBL/GenBank/DDBJ whole genome shotgun (WGS) entry which is preliminary data.</text>
</comment>
<evidence type="ECO:0000313" key="1">
    <source>
        <dbReference type="EMBL" id="MBO0950798.1"/>
    </source>
</evidence>
<evidence type="ECO:0000313" key="2">
    <source>
        <dbReference type="Proteomes" id="UP000664628"/>
    </source>
</evidence>
<sequence>METNNLLQNTPTIIALYGYPADKADTLSFSKIMGHIYTQTQAGSYHDTPFGPIDEDGGFPEVLSVFYANANKDKTNELIVLAKYPQRHHDYSGNFYETHIYTINTKKNQTTYLAKLSEKFWGCDCEYTDGRKETTSYKTAKEVKAGLKKMGY</sequence>
<dbReference type="EMBL" id="JAFMYW010000006">
    <property type="protein sequence ID" value="MBO0950798.1"/>
    <property type="molecule type" value="Genomic_DNA"/>
</dbReference>
<dbReference type="Proteomes" id="UP000664628">
    <property type="component" value="Unassembled WGS sequence"/>
</dbReference>
<accession>A0ABS3JLB2</accession>
<proteinExistence type="predicted"/>
<keyword evidence="2" id="KW-1185">Reference proteome</keyword>
<protein>
    <submittedName>
        <fullName evidence="1">Uncharacterized protein</fullName>
    </submittedName>
</protein>
<reference evidence="1 2" key="1">
    <citation type="submission" date="2021-03" db="EMBL/GenBank/DDBJ databases">
        <title>Fibrella sp. HMF5405 genome sequencing and assembly.</title>
        <authorList>
            <person name="Kang H."/>
            <person name="Kim H."/>
            <person name="Bae S."/>
            <person name="Joh K."/>
        </authorList>
    </citation>
    <scope>NUCLEOTIDE SEQUENCE [LARGE SCALE GENOMIC DNA]</scope>
    <source>
        <strain evidence="1 2">HMF5405</strain>
    </source>
</reference>
<gene>
    <name evidence="1" type="ORF">J2I46_19560</name>
</gene>
<organism evidence="1 2">
    <name type="scientific">Fibrella forsythiae</name>
    <dbReference type="NCBI Taxonomy" id="2817061"/>
    <lineage>
        <taxon>Bacteria</taxon>
        <taxon>Pseudomonadati</taxon>
        <taxon>Bacteroidota</taxon>
        <taxon>Cytophagia</taxon>
        <taxon>Cytophagales</taxon>
        <taxon>Spirosomataceae</taxon>
        <taxon>Fibrella</taxon>
    </lineage>
</organism>
<dbReference type="RefSeq" id="WP_207330745.1">
    <property type="nucleotide sequence ID" value="NZ_JAFMYW010000006.1"/>
</dbReference>